<dbReference type="SUPFAM" id="SSF53756">
    <property type="entry name" value="UDP-Glycosyltransferase/glycogen phosphorylase"/>
    <property type="match status" value="1"/>
</dbReference>
<accession>A0ABU1ALH2</accession>
<dbReference type="EMBL" id="JARXIC010000027">
    <property type="protein sequence ID" value="MDQ8195584.1"/>
    <property type="molecule type" value="Genomic_DNA"/>
</dbReference>
<gene>
    <name evidence="1" type="ORF">QEH59_14215</name>
</gene>
<comment type="caution">
    <text evidence="1">The sequence shown here is derived from an EMBL/GenBank/DDBJ whole genome shotgun (WGS) entry which is preliminary data.</text>
</comment>
<keyword evidence="1" id="KW-0328">Glycosyltransferase</keyword>
<keyword evidence="1" id="KW-0808">Transferase</keyword>
<protein>
    <submittedName>
        <fullName evidence="1">Glycosyltransferase</fullName>
        <ecNumber evidence="1">2.4.-.-</ecNumber>
    </submittedName>
</protein>
<dbReference type="PANTHER" id="PTHR12526">
    <property type="entry name" value="GLYCOSYLTRANSFERASE"/>
    <property type="match status" value="1"/>
</dbReference>
<proteinExistence type="predicted"/>
<dbReference type="PANTHER" id="PTHR12526:SF600">
    <property type="entry name" value="GLYCOSYL TRANSFERASE GROUP 1"/>
    <property type="match status" value="1"/>
</dbReference>
<dbReference type="RefSeq" id="WP_308986034.1">
    <property type="nucleotide sequence ID" value="NZ_JARXIC010000027.1"/>
</dbReference>
<evidence type="ECO:0000313" key="2">
    <source>
        <dbReference type="Proteomes" id="UP001243717"/>
    </source>
</evidence>
<dbReference type="Gene3D" id="3.40.50.2000">
    <property type="entry name" value="Glycogen Phosphorylase B"/>
    <property type="match status" value="2"/>
</dbReference>
<organism evidence="1 2">
    <name type="scientific">Thalassobacterium sedimentorum</name>
    <dbReference type="NCBI Taxonomy" id="3041258"/>
    <lineage>
        <taxon>Bacteria</taxon>
        <taxon>Pseudomonadati</taxon>
        <taxon>Verrucomicrobiota</taxon>
        <taxon>Opitutia</taxon>
        <taxon>Puniceicoccales</taxon>
        <taxon>Coraliomargaritaceae</taxon>
        <taxon>Thalassobacterium</taxon>
    </lineage>
</organism>
<dbReference type="Pfam" id="PF13692">
    <property type="entry name" value="Glyco_trans_1_4"/>
    <property type="match status" value="1"/>
</dbReference>
<evidence type="ECO:0000313" key="1">
    <source>
        <dbReference type="EMBL" id="MDQ8195584.1"/>
    </source>
</evidence>
<dbReference type="Proteomes" id="UP001243717">
    <property type="component" value="Unassembled WGS sequence"/>
</dbReference>
<name>A0ABU1ALH2_9BACT</name>
<reference evidence="1 2" key="1">
    <citation type="submission" date="2023-04" db="EMBL/GenBank/DDBJ databases">
        <title>A novel bacteria isolated from coastal sediment.</title>
        <authorList>
            <person name="Liu X.-J."/>
            <person name="Du Z.-J."/>
        </authorList>
    </citation>
    <scope>NUCLEOTIDE SEQUENCE [LARGE SCALE GENOMIC DNA]</scope>
    <source>
        <strain evidence="1 2">SDUM461004</strain>
    </source>
</reference>
<dbReference type="EC" id="2.4.-.-" evidence="1"/>
<dbReference type="GO" id="GO:0016757">
    <property type="term" value="F:glycosyltransferase activity"/>
    <property type="evidence" value="ECO:0007669"/>
    <property type="project" value="UniProtKB-KW"/>
</dbReference>
<keyword evidence="2" id="KW-1185">Reference proteome</keyword>
<sequence length="418" mass="46143">MKVWLVNIFDAMAGHGGQCGRMVSIAHAFADADCAVTWWTSDWDHGRKCRREASEFSGHPWQTQVLPSLSYQKNISLRRFYSHARFARDWKRKVRAELASGSLAVPDLVVVNLPPPSLAAAVAEMKAELGFTLICDVRDAWPENFSQILPFSPEWNRRVGGCLFRPLAAAARRAYAAADGLSAVSQDYLDVVSSYRAHEGRVFYIGCPPERLLELPIAMDTRCAEGTLKLVYIGSLSASYDLATLIEALREEVLRSLPIELHFAGYGALAGQLQAWAQDAGLTEQVHFHGMLDWGALRALLNQCHLAINAVQPESRIAMPNKVGDYFAAALPVLHTSAQGELAQLLSTHDMGASYQAGQSASLAHVILGYAKDRPRLLRQSVNARAFAEAQLDRREIYPKFVKWALERGEARSLKGAV</sequence>